<gene>
    <name evidence="2" type="ORF">DCS_02517</name>
</gene>
<keyword evidence="3" id="KW-1185">Reference proteome</keyword>
<evidence type="ECO:0000313" key="3">
    <source>
        <dbReference type="Proteomes" id="UP000076580"/>
    </source>
</evidence>
<dbReference type="GeneID" id="63715160"/>
<evidence type="ECO:0000256" key="1">
    <source>
        <dbReference type="SAM" id="SignalP"/>
    </source>
</evidence>
<dbReference type="AlphaFoldDB" id="A0A151GW84"/>
<accession>A0A151GW84</accession>
<dbReference type="RefSeq" id="XP_040660727.1">
    <property type="nucleotide sequence ID" value="XM_040799844.1"/>
</dbReference>
<dbReference type="InParanoid" id="A0A151GW84"/>
<reference evidence="2 3" key="1">
    <citation type="journal article" date="2016" name="Sci. Rep.">
        <title>Insights into Adaptations to a Near-Obligate Nematode Endoparasitic Lifestyle from the Finished Genome of Drechmeria coniospora.</title>
        <authorList>
            <person name="Zhang L."/>
            <person name="Zhou Z."/>
            <person name="Guo Q."/>
            <person name="Fokkens L."/>
            <person name="Miskei M."/>
            <person name="Pocsi I."/>
            <person name="Zhang W."/>
            <person name="Chen M."/>
            <person name="Wang L."/>
            <person name="Sun Y."/>
            <person name="Donzelli B.G."/>
            <person name="Gibson D.M."/>
            <person name="Nelson D.R."/>
            <person name="Luo J.G."/>
            <person name="Rep M."/>
            <person name="Liu H."/>
            <person name="Yang S."/>
            <person name="Wang J."/>
            <person name="Krasnoff S.B."/>
            <person name="Xu Y."/>
            <person name="Molnar I."/>
            <person name="Lin M."/>
        </authorList>
    </citation>
    <scope>NUCLEOTIDE SEQUENCE [LARGE SCALE GENOMIC DNA]</scope>
    <source>
        <strain evidence="2 3">ARSEF 6962</strain>
    </source>
</reference>
<keyword evidence="1" id="KW-0732">Signal</keyword>
<feature type="chain" id="PRO_5007581058" description="F-box domain-containing protein" evidence="1">
    <location>
        <begin position="25"/>
        <end position="702"/>
    </location>
</feature>
<organism evidence="2 3">
    <name type="scientific">Drechmeria coniospora</name>
    <name type="common">Nematophagous fungus</name>
    <name type="synonym">Meria coniospora</name>
    <dbReference type="NCBI Taxonomy" id="98403"/>
    <lineage>
        <taxon>Eukaryota</taxon>
        <taxon>Fungi</taxon>
        <taxon>Dikarya</taxon>
        <taxon>Ascomycota</taxon>
        <taxon>Pezizomycotina</taxon>
        <taxon>Sordariomycetes</taxon>
        <taxon>Hypocreomycetidae</taxon>
        <taxon>Hypocreales</taxon>
        <taxon>Ophiocordycipitaceae</taxon>
        <taxon>Drechmeria</taxon>
    </lineage>
</organism>
<dbReference type="Proteomes" id="UP000076580">
    <property type="component" value="Chromosome 01"/>
</dbReference>
<name>A0A151GW84_DRECN</name>
<feature type="signal peptide" evidence="1">
    <location>
        <begin position="1"/>
        <end position="24"/>
    </location>
</feature>
<evidence type="ECO:0000313" key="2">
    <source>
        <dbReference type="EMBL" id="KYK61375.1"/>
    </source>
</evidence>
<comment type="caution">
    <text evidence="2">The sequence shown here is derived from an EMBL/GenBank/DDBJ whole genome shotgun (WGS) entry which is preliminary data.</text>
</comment>
<protein>
    <recommendedName>
        <fullName evidence="4">F-box domain-containing protein</fullName>
    </recommendedName>
</protein>
<dbReference type="EMBL" id="LAYC01000001">
    <property type="protein sequence ID" value="KYK61375.1"/>
    <property type="molecule type" value="Genomic_DNA"/>
</dbReference>
<proteinExistence type="predicted"/>
<sequence length="702" mass="76426">MRPSELVLLVHAAALGLPWAGALGVPDSNAGAAARSGDGLAGMPIRSPRCQGTDAHPGLVAPRHLGYPLVASHQRSHAYVGAAARVASIHGRSEHETDGDADGERDVGFDDTNYVGTSGPTTSSGGSAGRDQVVPSTDIFTWLYRMDYPADCFFVMTAALLGTSIAEIYEITGMPEPRRGPGNGIDEADMHVAIERLGLSYRMYTFRGIEEFQPSGPIRHVHCRWNTVAFPRRGLPRRLAVTILTVDGLFHILLATNVGTPYARFTDLRPGRVGVDRTRLVRNSRVCEYIFVDFDASAGSFVQAQRPRVRQMNRDAQVEAQHAEAAARISPPVQYEPVPGMAVDPHDGTVNLASLPPQLTSRIFADLLTPDQCAILLALGVTAASGPLGRRSISGASLPEDGTKVHVNGCARLRAIVMESKDVSAVCGQVATLDFDFRLSHHWDAGTYDHIQATLSGPAGKITLPVAYAPDKGFHATLPVDLQAAFGSNVTDLNSIRTVTLAARGEFWKLLAGTRNDGWQVQAISLQAKCITPGFKVQNDILTKPTTYQHPGGWFLEPFTWADVGTINVTQPGWYMTPPCTTIDRLEYEFKIDDKSRAGTDDALSFTFSQGKTKIALGEDVPSGYAISDVVNLKSMFGTERVDIRNITQVQILETYNTYFFSDKWLFKGMHRERLSLKALLDAHAAAKAFDSRPLVRICRRE</sequence>
<dbReference type="STRING" id="98403.A0A151GW84"/>
<evidence type="ECO:0008006" key="4">
    <source>
        <dbReference type="Google" id="ProtNLM"/>
    </source>
</evidence>